<dbReference type="SUPFAM" id="SSF52980">
    <property type="entry name" value="Restriction endonuclease-like"/>
    <property type="match status" value="1"/>
</dbReference>
<name>A0ABS1CI40_9GAMM</name>
<dbReference type="Proteomes" id="UP000748752">
    <property type="component" value="Unassembled WGS sequence"/>
</dbReference>
<evidence type="ECO:0000256" key="1">
    <source>
        <dbReference type="SAM" id="Coils"/>
    </source>
</evidence>
<dbReference type="EMBL" id="NRRV01000028">
    <property type="protein sequence ID" value="MBK1631579.1"/>
    <property type="molecule type" value="Genomic_DNA"/>
</dbReference>
<dbReference type="Gene3D" id="3.90.1570.10">
    <property type="entry name" value="tt1808, chain A"/>
    <property type="match status" value="1"/>
</dbReference>
<reference evidence="3 4" key="1">
    <citation type="journal article" date="2020" name="Microorganisms">
        <title>Osmotic Adaptation and Compatible Solute Biosynthesis of Phototrophic Bacteria as Revealed from Genome Analyses.</title>
        <authorList>
            <person name="Imhoff J.F."/>
            <person name="Rahn T."/>
            <person name="Kunzel S."/>
            <person name="Keller A."/>
            <person name="Neulinger S.C."/>
        </authorList>
    </citation>
    <scope>NUCLEOTIDE SEQUENCE [LARGE SCALE GENOMIC DNA]</scope>
    <source>
        <strain evidence="3 4">DSM 6210</strain>
    </source>
</reference>
<dbReference type="InterPro" id="IPR008538">
    <property type="entry name" value="Uma2"/>
</dbReference>
<proteinExistence type="predicted"/>
<dbReference type="PANTHER" id="PTHR33352">
    <property type="entry name" value="SLR1095 PROTEIN"/>
    <property type="match status" value="1"/>
</dbReference>
<keyword evidence="1" id="KW-0175">Coiled coil</keyword>
<sequence>MAESDFQREPLLYAVSALRHWYRAREDVYVSGNILLYYEEGNPKAAVAPDVLVVLGAPKHDRRTYKLWEEPKAPDFVLEVTSKTTVSEDQGVKRGLYAYLGVSEYWQYDPTGDYLKPPLAGFRLVERNYWPMPVRAEPDGTLIGDSAVLGLALRVQAGRFHLVDPATGTPLPTYAESEQARLAAEQALQEAEARAAAEARLRREAEQRIQALEAQLRGKG</sequence>
<accession>A0ABS1CI40</accession>
<dbReference type="Pfam" id="PF05685">
    <property type="entry name" value="Uma2"/>
    <property type="match status" value="1"/>
</dbReference>
<evidence type="ECO:0000259" key="2">
    <source>
        <dbReference type="Pfam" id="PF05685"/>
    </source>
</evidence>
<organism evidence="3 4">
    <name type="scientific">Thiohalocapsa halophila</name>
    <dbReference type="NCBI Taxonomy" id="69359"/>
    <lineage>
        <taxon>Bacteria</taxon>
        <taxon>Pseudomonadati</taxon>
        <taxon>Pseudomonadota</taxon>
        <taxon>Gammaproteobacteria</taxon>
        <taxon>Chromatiales</taxon>
        <taxon>Chromatiaceae</taxon>
        <taxon>Thiohalocapsa</taxon>
    </lineage>
</organism>
<gene>
    <name evidence="3" type="ORF">CKO31_12655</name>
</gene>
<dbReference type="PANTHER" id="PTHR33352:SF3">
    <property type="entry name" value="SLR1612 PROTEIN"/>
    <property type="match status" value="1"/>
</dbReference>
<keyword evidence="4" id="KW-1185">Reference proteome</keyword>
<protein>
    <recommendedName>
        <fullName evidence="2">Putative restriction endonuclease domain-containing protein</fullName>
    </recommendedName>
</protein>
<dbReference type="CDD" id="cd06260">
    <property type="entry name" value="DUF820-like"/>
    <property type="match status" value="1"/>
</dbReference>
<dbReference type="InterPro" id="IPR012296">
    <property type="entry name" value="Nuclease_put_TT1808"/>
</dbReference>
<evidence type="ECO:0000313" key="3">
    <source>
        <dbReference type="EMBL" id="MBK1631579.1"/>
    </source>
</evidence>
<comment type="caution">
    <text evidence="3">The sequence shown here is derived from an EMBL/GenBank/DDBJ whole genome shotgun (WGS) entry which is preliminary data.</text>
</comment>
<evidence type="ECO:0000313" key="4">
    <source>
        <dbReference type="Proteomes" id="UP000748752"/>
    </source>
</evidence>
<feature type="domain" description="Putative restriction endonuclease" evidence="2">
    <location>
        <begin position="14"/>
        <end position="155"/>
    </location>
</feature>
<dbReference type="InterPro" id="IPR011335">
    <property type="entry name" value="Restrct_endonuc-II-like"/>
</dbReference>
<feature type="coiled-coil region" evidence="1">
    <location>
        <begin position="174"/>
        <end position="215"/>
    </location>
</feature>